<dbReference type="Proteomes" id="UP001596018">
    <property type="component" value="Unassembled WGS sequence"/>
</dbReference>
<keyword evidence="1" id="KW-0732">Signal</keyword>
<comment type="caution">
    <text evidence="2">The sequence shown here is derived from an EMBL/GenBank/DDBJ whole genome shotgun (WGS) entry which is preliminary data.</text>
</comment>
<evidence type="ECO:0008006" key="4">
    <source>
        <dbReference type="Google" id="ProtNLM"/>
    </source>
</evidence>
<evidence type="ECO:0000313" key="2">
    <source>
        <dbReference type="EMBL" id="MFC5441459.1"/>
    </source>
</evidence>
<keyword evidence="3" id="KW-1185">Reference proteome</keyword>
<sequence>MSKARPIRARAMRWWIAAAGCALATPTGAQLAPRVTGETVIAQLDAAQHDLAAKAHASSDPQLVATSDQLAHMASDLRATLGGSDATKPVDIIDGRAQARARRAQAAAQRTRAYLDISGGCVGGDARALADALAASVKRLADAEDASKDAQPVIDAVETLDHKPLFALHPGDKPLAFALTGTNLSDAQCADPEITATDGQGAPLAVQPVITGVSAARIELKLPPSQMLEPGSYVLHVVPKRKTFLLGCVTQPEAVAVVQIAKPLRLSVDYSLTAMCAADPGGAGKSVPLGAGTLPDISAYGSTVSQQIDTTACGDPLSYAVSATVRRADGSSASIGPIVQSANASITAGLPGGLSLNWNPSIHTMFVRSGANTCKGVH</sequence>
<evidence type="ECO:0000256" key="1">
    <source>
        <dbReference type="SAM" id="SignalP"/>
    </source>
</evidence>
<name>A0ABW0JZQ6_9GAMM</name>
<organism evidence="2 3">
    <name type="scientific">Rhodanobacter ginsenosidimutans</name>
    <dbReference type="NCBI Taxonomy" id="490571"/>
    <lineage>
        <taxon>Bacteria</taxon>
        <taxon>Pseudomonadati</taxon>
        <taxon>Pseudomonadota</taxon>
        <taxon>Gammaproteobacteria</taxon>
        <taxon>Lysobacterales</taxon>
        <taxon>Rhodanobacteraceae</taxon>
        <taxon>Rhodanobacter</taxon>
    </lineage>
</organism>
<reference evidence="3" key="1">
    <citation type="journal article" date="2019" name="Int. J. Syst. Evol. Microbiol.">
        <title>The Global Catalogue of Microorganisms (GCM) 10K type strain sequencing project: providing services to taxonomists for standard genome sequencing and annotation.</title>
        <authorList>
            <consortium name="The Broad Institute Genomics Platform"/>
            <consortium name="The Broad Institute Genome Sequencing Center for Infectious Disease"/>
            <person name="Wu L."/>
            <person name="Ma J."/>
        </authorList>
    </citation>
    <scope>NUCLEOTIDE SEQUENCE [LARGE SCALE GENOMIC DNA]</scope>
    <source>
        <strain evidence="3">KACC 12822</strain>
    </source>
</reference>
<dbReference type="EMBL" id="JBHSMM010000006">
    <property type="protein sequence ID" value="MFC5441459.1"/>
    <property type="molecule type" value="Genomic_DNA"/>
</dbReference>
<proteinExistence type="predicted"/>
<dbReference type="RefSeq" id="WP_377342040.1">
    <property type="nucleotide sequence ID" value="NZ_JALBWS010000009.1"/>
</dbReference>
<evidence type="ECO:0000313" key="3">
    <source>
        <dbReference type="Proteomes" id="UP001596018"/>
    </source>
</evidence>
<protein>
    <recommendedName>
        <fullName evidence="4">Secreted protein</fullName>
    </recommendedName>
</protein>
<gene>
    <name evidence="2" type="ORF">ACFPK0_15710</name>
</gene>
<accession>A0ABW0JZQ6</accession>
<feature type="signal peptide" evidence="1">
    <location>
        <begin position="1"/>
        <end position="24"/>
    </location>
</feature>
<feature type="chain" id="PRO_5046871647" description="Secreted protein" evidence="1">
    <location>
        <begin position="25"/>
        <end position="378"/>
    </location>
</feature>